<dbReference type="PROSITE" id="PS51257">
    <property type="entry name" value="PROKAR_LIPOPROTEIN"/>
    <property type="match status" value="1"/>
</dbReference>
<dbReference type="RefSeq" id="WP_138932434.1">
    <property type="nucleotide sequence ID" value="NZ_SWMU01000004.1"/>
</dbReference>
<name>A0A4U5TQI1_9FLAO</name>
<comment type="caution">
    <text evidence="2">The sequence shown here is derived from an EMBL/GenBank/DDBJ whole genome shotgun (WGS) entry which is preliminary data.</text>
</comment>
<dbReference type="AlphaFoldDB" id="A0A4U5TQI1"/>
<dbReference type="Gene3D" id="2.60.120.560">
    <property type="entry name" value="Exo-inulinase, domain 1"/>
    <property type="match status" value="1"/>
</dbReference>
<evidence type="ECO:0000259" key="1">
    <source>
        <dbReference type="Pfam" id="PF06439"/>
    </source>
</evidence>
<dbReference type="InterPro" id="IPR010496">
    <property type="entry name" value="AL/BT2_dom"/>
</dbReference>
<sequence>MRKSILLLPVIALLIIACGKSKTEEKEVVENTDQKDVSVKTAPNTLSQQEKEDGWKLLFNGKNSEGWRGYNKDSFPSDWKVQDGTLFMAGSGRGEAGSENGGDILYDKKFDNFHLKLEWKISEGGNSGIFYLGRESDDYNFIWETAPEMQVLDNEKHPDAMLGTDGNRQAGSLYDIYPAKPQNAKPVGEWNQVEIIVYKGTVVHKQNGKTVVEYHLWTPKWEEDVANSKFPELNENWADVAKEGYIGLQDHGDDVWFRNIKIKKM</sequence>
<proteinExistence type="predicted"/>
<evidence type="ECO:0000313" key="3">
    <source>
        <dbReference type="Proteomes" id="UP000306552"/>
    </source>
</evidence>
<keyword evidence="3" id="KW-1185">Reference proteome</keyword>
<gene>
    <name evidence="2" type="ORF">FCN74_09845</name>
</gene>
<reference evidence="2 3" key="1">
    <citation type="submission" date="2019-04" db="EMBL/GenBank/DDBJ databases">
        <title>Psychroflexus halotolerans sp. nov., isolated from a marine solar saltern.</title>
        <authorList>
            <person name="Feng X."/>
        </authorList>
    </citation>
    <scope>NUCLEOTIDE SEQUENCE [LARGE SCALE GENOMIC DNA]</scope>
    <source>
        <strain evidence="2 3">WDS2C27</strain>
    </source>
</reference>
<dbReference type="GO" id="GO:0016787">
    <property type="term" value="F:hydrolase activity"/>
    <property type="evidence" value="ECO:0007669"/>
    <property type="project" value="InterPro"/>
</dbReference>
<evidence type="ECO:0000313" key="2">
    <source>
        <dbReference type="EMBL" id="TKS55604.1"/>
    </source>
</evidence>
<accession>A0A4U5TQI1</accession>
<organism evidence="2 3">
    <name type="scientific">Mesohalobacter halotolerans</name>
    <dbReference type="NCBI Taxonomy" id="1883405"/>
    <lineage>
        <taxon>Bacteria</taxon>
        <taxon>Pseudomonadati</taxon>
        <taxon>Bacteroidota</taxon>
        <taxon>Flavobacteriia</taxon>
        <taxon>Flavobacteriales</taxon>
        <taxon>Flavobacteriaceae</taxon>
        <taxon>Mesohalobacter</taxon>
    </lineage>
</organism>
<dbReference type="Proteomes" id="UP000306552">
    <property type="component" value="Unassembled WGS sequence"/>
</dbReference>
<dbReference type="OrthoDB" id="9806233at2"/>
<dbReference type="Pfam" id="PF06439">
    <property type="entry name" value="3keto-disac_hyd"/>
    <property type="match status" value="1"/>
</dbReference>
<protein>
    <submittedName>
        <fullName evidence="2">DUF1080 domain-containing protein</fullName>
    </submittedName>
</protein>
<dbReference type="EMBL" id="SWMU01000004">
    <property type="protein sequence ID" value="TKS55604.1"/>
    <property type="molecule type" value="Genomic_DNA"/>
</dbReference>
<feature type="domain" description="3-keto-alpha-glucoside-1,2-lyase/3-keto-2-hydroxy-glucal hydratase" evidence="1">
    <location>
        <begin position="54"/>
        <end position="263"/>
    </location>
</feature>